<gene>
    <name evidence="1" type="ORF">CBM15_04315</name>
</gene>
<accession>A0ABX3ZJ18</accession>
<keyword evidence="2" id="KW-1185">Reference proteome</keyword>
<organism evidence="1 2">
    <name type="scientific">Solibacillus kalamii</name>
    <dbReference type="NCBI Taxonomy" id="1748298"/>
    <lineage>
        <taxon>Bacteria</taxon>
        <taxon>Bacillati</taxon>
        <taxon>Bacillota</taxon>
        <taxon>Bacilli</taxon>
        <taxon>Bacillales</taxon>
        <taxon>Caryophanaceae</taxon>
        <taxon>Solibacillus</taxon>
    </lineage>
</organism>
<comment type="caution">
    <text evidence="1">The sequence shown here is derived from an EMBL/GenBank/DDBJ whole genome shotgun (WGS) entry which is preliminary data.</text>
</comment>
<dbReference type="Pfam" id="PF16895">
    <property type="entry name" value="DUF5085"/>
    <property type="match status" value="1"/>
</dbReference>
<dbReference type="RefSeq" id="WP_087615860.1">
    <property type="nucleotide sequence ID" value="NZ_JAFBEY010000001.1"/>
</dbReference>
<proteinExistence type="predicted"/>
<sequence>MIIENHQIAYRNVASKYYNFVPEEIDLAFQDFDQILSSHGYNTADVMFFSIISDPTASVMTAEIFRPIEENEISQISSEEDVNFRSYFSINGMLMTRITDQFDEQSQVKFWELAEHIQQHNFSQSSPYFVEYKRSHSGATYVEMSVRVR</sequence>
<protein>
    <submittedName>
        <fullName evidence="1">DUF5085 domain-containing protein</fullName>
    </submittedName>
</protein>
<evidence type="ECO:0000313" key="1">
    <source>
        <dbReference type="EMBL" id="OUZ39741.1"/>
    </source>
</evidence>
<reference evidence="1 2" key="1">
    <citation type="journal article" date="2017" name="Int. J. Syst. Evol. Microbiol.">
        <title>Solibacillus kalamii sp. nov., isolated from a high-efficiency particulate arrestance filter system used in the International Space Station.</title>
        <authorList>
            <person name="Checinska Sielaff A."/>
            <person name="Kumar R.M."/>
            <person name="Pal D."/>
            <person name="Mayilraj S."/>
            <person name="Venkateswaran K."/>
        </authorList>
    </citation>
    <scope>NUCLEOTIDE SEQUENCE [LARGE SCALE GENOMIC DNA]</scope>
    <source>
        <strain evidence="1 2">ISSFR-015</strain>
    </source>
</reference>
<evidence type="ECO:0000313" key="2">
    <source>
        <dbReference type="Proteomes" id="UP000196594"/>
    </source>
</evidence>
<dbReference type="EMBL" id="NHNT01000002">
    <property type="protein sequence ID" value="OUZ39741.1"/>
    <property type="molecule type" value="Genomic_DNA"/>
</dbReference>
<dbReference type="InterPro" id="IPR031664">
    <property type="entry name" value="DUF5085"/>
</dbReference>
<dbReference type="Proteomes" id="UP000196594">
    <property type="component" value="Unassembled WGS sequence"/>
</dbReference>
<name>A0ABX3ZJ18_9BACL</name>